<feature type="region of interest" description="Disordered" evidence="1">
    <location>
        <begin position="24"/>
        <end position="45"/>
    </location>
</feature>
<sequence>MLPLLTSNKGLPTKKISHRFGDLALQGAQGKQGRKNLTINSRSQN</sequence>
<evidence type="ECO:0000313" key="3">
    <source>
        <dbReference type="Proteomes" id="UP000232003"/>
    </source>
</evidence>
<dbReference type="Proteomes" id="UP000232003">
    <property type="component" value="Chromosome"/>
</dbReference>
<accession>A0A2K8SUH2</accession>
<feature type="compositionally biased region" description="Polar residues" evidence="1">
    <location>
        <begin position="35"/>
        <end position="45"/>
    </location>
</feature>
<dbReference type="KEGG" id="nfl:COO91_04953"/>
<dbReference type="AlphaFoldDB" id="A0A2K8SUH2"/>
<evidence type="ECO:0000256" key="1">
    <source>
        <dbReference type="SAM" id="MobiDB-lite"/>
    </source>
</evidence>
<keyword evidence="3" id="KW-1185">Reference proteome</keyword>
<evidence type="ECO:0000313" key="2">
    <source>
        <dbReference type="EMBL" id="AUB38973.1"/>
    </source>
</evidence>
<gene>
    <name evidence="2" type="ORF">COO91_04953</name>
</gene>
<proteinExistence type="predicted"/>
<dbReference type="EMBL" id="CP024785">
    <property type="protein sequence ID" value="AUB38973.1"/>
    <property type="molecule type" value="Genomic_DNA"/>
</dbReference>
<protein>
    <submittedName>
        <fullName evidence="2">Uncharacterized protein</fullName>
    </submittedName>
</protein>
<reference evidence="2 3" key="1">
    <citation type="submission" date="2017-11" db="EMBL/GenBank/DDBJ databases">
        <title>Complete genome of a free-living desiccation-tolerant cyanobacterium and its photosynthetic adaptation to extreme terrestrial habitat.</title>
        <authorList>
            <person name="Shang J."/>
        </authorList>
    </citation>
    <scope>NUCLEOTIDE SEQUENCE [LARGE SCALE GENOMIC DNA]</scope>
    <source>
        <strain evidence="2 3">CCNUN1</strain>
    </source>
</reference>
<name>A0A2K8SUH2_9NOSO</name>
<organism evidence="2 3">
    <name type="scientific">Nostoc flagelliforme CCNUN1</name>
    <dbReference type="NCBI Taxonomy" id="2038116"/>
    <lineage>
        <taxon>Bacteria</taxon>
        <taxon>Bacillati</taxon>
        <taxon>Cyanobacteriota</taxon>
        <taxon>Cyanophyceae</taxon>
        <taxon>Nostocales</taxon>
        <taxon>Nostocaceae</taxon>
        <taxon>Nostoc</taxon>
    </lineage>
</organism>